<accession>A0A517WB20</accession>
<dbReference type="EMBL" id="CP036347">
    <property type="protein sequence ID" value="QDU02451.1"/>
    <property type="molecule type" value="Genomic_DNA"/>
</dbReference>
<feature type="chain" id="PRO_5022182165" description="Squalene cyclase C-terminal domain-containing protein" evidence="1">
    <location>
        <begin position="23"/>
        <end position="404"/>
    </location>
</feature>
<dbReference type="SUPFAM" id="SSF48239">
    <property type="entry name" value="Terpenoid cyclases/Protein prenyltransferases"/>
    <property type="match status" value="1"/>
</dbReference>
<gene>
    <name evidence="2" type="ORF">V6x_21560</name>
</gene>
<evidence type="ECO:0008006" key="4">
    <source>
        <dbReference type="Google" id="ProtNLM"/>
    </source>
</evidence>
<organism evidence="2 3">
    <name type="scientific">Gimesia chilikensis</name>
    <dbReference type="NCBI Taxonomy" id="2605989"/>
    <lineage>
        <taxon>Bacteria</taxon>
        <taxon>Pseudomonadati</taxon>
        <taxon>Planctomycetota</taxon>
        <taxon>Planctomycetia</taxon>
        <taxon>Planctomycetales</taxon>
        <taxon>Planctomycetaceae</taxon>
        <taxon>Gimesia</taxon>
    </lineage>
</organism>
<dbReference type="AlphaFoldDB" id="A0A517WB20"/>
<dbReference type="Gene3D" id="1.50.10.20">
    <property type="match status" value="1"/>
</dbReference>
<keyword evidence="1" id="KW-0732">Signal</keyword>
<reference evidence="2 3" key="1">
    <citation type="submission" date="2019-02" db="EMBL/GenBank/DDBJ databases">
        <title>Deep-cultivation of Planctomycetes and their phenomic and genomic characterization uncovers novel biology.</title>
        <authorList>
            <person name="Wiegand S."/>
            <person name="Jogler M."/>
            <person name="Boedeker C."/>
            <person name="Pinto D."/>
            <person name="Vollmers J."/>
            <person name="Rivas-Marin E."/>
            <person name="Kohn T."/>
            <person name="Peeters S.H."/>
            <person name="Heuer A."/>
            <person name="Rast P."/>
            <person name="Oberbeckmann S."/>
            <person name="Bunk B."/>
            <person name="Jeske O."/>
            <person name="Meyerdierks A."/>
            <person name="Storesund J.E."/>
            <person name="Kallscheuer N."/>
            <person name="Luecker S."/>
            <person name="Lage O.M."/>
            <person name="Pohl T."/>
            <person name="Merkel B.J."/>
            <person name="Hornburger P."/>
            <person name="Mueller R.-W."/>
            <person name="Bruemmer F."/>
            <person name="Labrenz M."/>
            <person name="Spormann A.M."/>
            <person name="Op den Camp H."/>
            <person name="Overmann J."/>
            <person name="Amann R."/>
            <person name="Jetten M.S.M."/>
            <person name="Mascher T."/>
            <person name="Medema M.H."/>
            <person name="Devos D.P."/>
            <person name="Kaster A.-K."/>
            <person name="Ovreas L."/>
            <person name="Rohde M."/>
            <person name="Galperin M.Y."/>
            <person name="Jogler C."/>
        </authorList>
    </citation>
    <scope>NUCLEOTIDE SEQUENCE [LARGE SCALE GENOMIC DNA]</scope>
    <source>
        <strain evidence="2 3">V6</strain>
    </source>
</reference>
<sequence length="404" mass="45501" precursor="true">MNFCKRKLTRSLLLMLFLSVTAQGVFGQKPSNTISTDTQRLFQQARECLQTGNRWLQSQQQPDGSWRSEAYTSLEQGLGSTALVLATYSEQPRDDLQERRIQQGLVFLTSHLNQQGILNSPEGDVNYPLYATSLLLKSLAESGDMRGEALSGLISRGLLRYQHVPAQGWPANDPGRGGWGPGIEISETAVRMHPANVSVTLHVVTALKQTRKFSLEVRTAVREFLWQCQLQESEHPLAGGFQFAAISDHPLNKAGWQPDKKGELIAIPYFSPTCDGIVLMLECDLPIDDSRVEKALSVLPELPHARLAELPLNPEAKYTPLDAIFFYEQAAAARVWRELQLRRATDRFLRKRRIQSLKKLVKSQHADGHWSNPLPWMLEDDPVIATAFAMQAIQRWLPDSKREP</sequence>
<dbReference type="Proteomes" id="UP000320722">
    <property type="component" value="Chromosome"/>
</dbReference>
<evidence type="ECO:0000313" key="2">
    <source>
        <dbReference type="EMBL" id="QDU02451.1"/>
    </source>
</evidence>
<feature type="signal peptide" evidence="1">
    <location>
        <begin position="1"/>
        <end position="22"/>
    </location>
</feature>
<proteinExistence type="predicted"/>
<name>A0A517WB20_9PLAN</name>
<evidence type="ECO:0000313" key="3">
    <source>
        <dbReference type="Proteomes" id="UP000320722"/>
    </source>
</evidence>
<dbReference type="InterPro" id="IPR008930">
    <property type="entry name" value="Terpenoid_cyclase/PrenylTrfase"/>
</dbReference>
<protein>
    <recommendedName>
        <fullName evidence="4">Squalene cyclase C-terminal domain-containing protein</fullName>
    </recommendedName>
</protein>
<evidence type="ECO:0000256" key="1">
    <source>
        <dbReference type="SAM" id="SignalP"/>
    </source>
</evidence>